<evidence type="ECO:0008006" key="5">
    <source>
        <dbReference type="Google" id="ProtNLM"/>
    </source>
</evidence>
<feature type="compositionally biased region" description="Low complexity" evidence="1">
    <location>
        <begin position="311"/>
        <end position="332"/>
    </location>
</feature>
<organism evidence="3 4">
    <name type="scientific">Saccharopolyspora mangrovi</name>
    <dbReference type="NCBI Taxonomy" id="3082379"/>
    <lineage>
        <taxon>Bacteria</taxon>
        <taxon>Bacillati</taxon>
        <taxon>Actinomycetota</taxon>
        <taxon>Actinomycetes</taxon>
        <taxon>Pseudonocardiales</taxon>
        <taxon>Pseudonocardiaceae</taxon>
        <taxon>Saccharopolyspora</taxon>
    </lineage>
</organism>
<keyword evidence="2" id="KW-1133">Transmembrane helix</keyword>
<dbReference type="RefSeq" id="WP_324268827.1">
    <property type="nucleotide sequence ID" value="NZ_JAWLNX010000028.1"/>
</dbReference>
<proteinExistence type="predicted"/>
<keyword evidence="2" id="KW-0472">Membrane</keyword>
<gene>
    <name evidence="3" type="ORF">R4I43_28700</name>
</gene>
<sequence>MSAGETSSQEFGRIAVGIVADPGVPTEIAERLAQEMPDELRSRVAEDVDWRVRTSSEELPLGDDGTIDMAEKAAEKGRSEHWDLLTCLTDLPRVDPAGAVVADADTDSGAALASVPAIGWIRLLPYARRVAVHLVGLLARETLGLKTSREDDGYHAGSWGVFGVRVRQIPSSEENVDSNLVLPGLLGKMRLLFGMVRDNRPWWLVPGLSRAVAAGAGTAAFGVFFPSIWSLADSLTATRLILINFFAVTAMVGWLIVHNGLWESPGGDPAQDPDVQRRDAVDRDHRCELHVRAAVRGDRAGIGDGHQPRVPQRSAGPSRRAAGPPGAVPAGQLDGHGRRGAGLEPGDRVRGGGPPTASASGSAAPGVAASSARRGRFDPSTAGQCRRVTTIRRGGRW</sequence>
<keyword evidence="4" id="KW-1185">Reference proteome</keyword>
<evidence type="ECO:0000313" key="4">
    <source>
        <dbReference type="Proteomes" id="UP001327093"/>
    </source>
</evidence>
<protein>
    <recommendedName>
        <fullName evidence="5">DUF2267 domain-containing protein</fullName>
    </recommendedName>
</protein>
<comment type="caution">
    <text evidence="3">The sequence shown here is derived from an EMBL/GenBank/DDBJ whole genome shotgun (WGS) entry which is preliminary data.</text>
</comment>
<feature type="compositionally biased region" description="Low complexity" evidence="1">
    <location>
        <begin position="355"/>
        <end position="372"/>
    </location>
</feature>
<reference evidence="3 4" key="1">
    <citation type="submission" date="2023-10" db="EMBL/GenBank/DDBJ databases">
        <title>Saccharopolyspora sp. nov., isolated from mangrove soil.</title>
        <authorList>
            <person name="Lu Y."/>
            <person name="Liu W."/>
        </authorList>
    </citation>
    <scope>NUCLEOTIDE SEQUENCE [LARGE SCALE GENOMIC DNA]</scope>
    <source>
        <strain evidence="3 4">S2-29</strain>
    </source>
</reference>
<feature type="compositionally biased region" description="Basic and acidic residues" evidence="1">
    <location>
        <begin position="274"/>
        <end position="283"/>
    </location>
</feature>
<evidence type="ECO:0000313" key="3">
    <source>
        <dbReference type="EMBL" id="MEB3371390.1"/>
    </source>
</evidence>
<feature type="region of interest" description="Disordered" evidence="1">
    <location>
        <begin position="263"/>
        <end position="283"/>
    </location>
</feature>
<evidence type="ECO:0000256" key="1">
    <source>
        <dbReference type="SAM" id="MobiDB-lite"/>
    </source>
</evidence>
<dbReference type="EMBL" id="JAWLNX010000028">
    <property type="protein sequence ID" value="MEB3371390.1"/>
    <property type="molecule type" value="Genomic_DNA"/>
</dbReference>
<accession>A0ABU6AIP0</accession>
<feature type="region of interest" description="Disordered" evidence="1">
    <location>
        <begin position="297"/>
        <end position="397"/>
    </location>
</feature>
<name>A0ABU6AIP0_9PSEU</name>
<feature type="transmembrane region" description="Helical" evidence="2">
    <location>
        <begin position="202"/>
        <end position="225"/>
    </location>
</feature>
<keyword evidence="2" id="KW-0812">Transmembrane</keyword>
<feature type="transmembrane region" description="Helical" evidence="2">
    <location>
        <begin position="237"/>
        <end position="257"/>
    </location>
</feature>
<evidence type="ECO:0000256" key="2">
    <source>
        <dbReference type="SAM" id="Phobius"/>
    </source>
</evidence>
<dbReference type="Proteomes" id="UP001327093">
    <property type="component" value="Unassembled WGS sequence"/>
</dbReference>